<evidence type="ECO:0008006" key="3">
    <source>
        <dbReference type="Google" id="ProtNLM"/>
    </source>
</evidence>
<reference evidence="2" key="2">
    <citation type="submission" date="2011-01" db="EMBL/GenBank/DDBJ databases">
        <title>Identification of Proteins Involved in Black Widow Spider Wrapping Silk Fibers.</title>
        <authorList>
            <person name="Nguyen A."/>
            <person name="Verduzco A."/>
            <person name="Vierra C."/>
        </authorList>
    </citation>
    <scope>NUCLEOTIDE SEQUENCE</scope>
</reference>
<protein>
    <recommendedName>
        <fullName evidence="3">IGFBP N-terminal domain-containing protein</fullName>
    </recommendedName>
</protein>
<keyword evidence="1" id="KW-0732">Signal</keyword>
<feature type="signal peptide" evidence="1">
    <location>
        <begin position="1"/>
        <end position="20"/>
    </location>
</feature>
<dbReference type="AlphaFoldDB" id="E7D1S5"/>
<dbReference type="EMBL" id="HQ006029">
    <property type="protein sequence ID" value="ADV40319.1"/>
    <property type="molecule type" value="mRNA"/>
</dbReference>
<accession>E7D1S5</accession>
<name>E7D1S5_LATHE</name>
<proteinExistence type="evidence at transcript level"/>
<reference evidence="2" key="1">
    <citation type="submission" date="2010-07" db="EMBL/GenBank/DDBJ databases">
        <authorList>
            <person name="Tran D."/>
            <person name="Nguyen A."/>
            <person name="Verduzco A."/>
            <person name="Vierra C."/>
        </authorList>
    </citation>
    <scope>NUCLEOTIDE SEQUENCE</scope>
</reference>
<sequence length="105" mass="11253">MMFKYLALVVFLAYMKEAQADCLPEPNCDNCSVDCKGNVRAVYVADDCCESCVSTIGLGDSCDPSIEPNPNCPPGPKGDPRVPTSNAICAIGLRCDQRSQTCVKN</sequence>
<organism evidence="2">
    <name type="scientific">Latrodectus hesperus</name>
    <name type="common">Western black widow spider</name>
    <dbReference type="NCBI Taxonomy" id="256737"/>
    <lineage>
        <taxon>Eukaryota</taxon>
        <taxon>Metazoa</taxon>
        <taxon>Ecdysozoa</taxon>
        <taxon>Arthropoda</taxon>
        <taxon>Chelicerata</taxon>
        <taxon>Arachnida</taxon>
        <taxon>Araneae</taxon>
        <taxon>Araneomorphae</taxon>
        <taxon>Entelegynae</taxon>
        <taxon>Araneoidea</taxon>
        <taxon>Theridiidae</taxon>
        <taxon>Latrodectus</taxon>
    </lineage>
</organism>
<evidence type="ECO:0000256" key="1">
    <source>
        <dbReference type="SAM" id="SignalP"/>
    </source>
</evidence>
<evidence type="ECO:0000313" key="2">
    <source>
        <dbReference type="EMBL" id="ADV40319.1"/>
    </source>
</evidence>
<feature type="chain" id="PRO_5003216600" description="IGFBP N-terminal domain-containing protein" evidence="1">
    <location>
        <begin position="21"/>
        <end position="105"/>
    </location>
</feature>